<dbReference type="InterPro" id="IPR015947">
    <property type="entry name" value="PUA-like_sf"/>
</dbReference>
<dbReference type="InterPro" id="IPR006597">
    <property type="entry name" value="Sel1-like"/>
</dbReference>
<feature type="compositionally biased region" description="Polar residues" evidence="5">
    <location>
        <begin position="807"/>
        <end position="818"/>
    </location>
</feature>
<dbReference type="InterPro" id="IPR048248">
    <property type="entry name" value="PUA_eIF2d-like"/>
</dbReference>
<dbReference type="CDD" id="cd11608">
    <property type="entry name" value="eIF2D_C"/>
    <property type="match status" value="1"/>
</dbReference>
<dbReference type="InterPro" id="IPR011990">
    <property type="entry name" value="TPR-like_helical_dom_sf"/>
</dbReference>
<dbReference type="Gene3D" id="1.25.40.10">
    <property type="entry name" value="Tetratricopeptide repeat domain"/>
    <property type="match status" value="1"/>
</dbReference>
<dbReference type="Pfam" id="PF26291">
    <property type="entry name" value="SWIB_eIF2D"/>
    <property type="match status" value="1"/>
</dbReference>
<feature type="compositionally biased region" description="Basic and acidic residues" evidence="5">
    <location>
        <begin position="246"/>
        <end position="265"/>
    </location>
</feature>
<feature type="region of interest" description="Disordered" evidence="5">
    <location>
        <begin position="241"/>
        <end position="281"/>
    </location>
</feature>
<name>A0A9P6RQT8_9FUNG</name>
<dbReference type="InterPro" id="IPR001950">
    <property type="entry name" value="SUI1"/>
</dbReference>
<dbReference type="SMART" id="SM00671">
    <property type="entry name" value="SEL1"/>
    <property type="match status" value="3"/>
</dbReference>
<evidence type="ECO:0000313" key="9">
    <source>
        <dbReference type="Proteomes" id="UP000738325"/>
    </source>
</evidence>
<dbReference type="InterPro" id="IPR058886">
    <property type="entry name" value="SWIB_eIF2D"/>
</dbReference>
<dbReference type="InterPro" id="IPR041366">
    <property type="entry name" value="Pre-PUA"/>
</dbReference>
<feature type="region of interest" description="Disordered" evidence="5">
    <location>
        <begin position="769"/>
        <end position="847"/>
    </location>
</feature>
<dbReference type="SUPFAM" id="SSF47592">
    <property type="entry name" value="SWIB/MDM2 domain"/>
    <property type="match status" value="1"/>
</dbReference>
<accession>A0A9P6RQT8</accession>
<evidence type="ECO:0000256" key="5">
    <source>
        <dbReference type="SAM" id="MobiDB-lite"/>
    </source>
</evidence>
<dbReference type="CDD" id="cd21156">
    <property type="entry name" value="PUA_eIF2d-like"/>
    <property type="match status" value="1"/>
</dbReference>
<dbReference type="OrthoDB" id="199771at2759"/>
<dbReference type="Pfam" id="PF26292">
    <property type="entry name" value="PUA_elF2D"/>
    <property type="match status" value="1"/>
</dbReference>
<dbReference type="Pfam" id="PF01253">
    <property type="entry name" value="SUI1"/>
    <property type="match status" value="1"/>
</dbReference>
<dbReference type="PROSITE" id="PS51925">
    <property type="entry name" value="SWIB_MDM2"/>
    <property type="match status" value="1"/>
</dbReference>
<dbReference type="Pfam" id="PF08238">
    <property type="entry name" value="Sel1"/>
    <property type="match status" value="3"/>
</dbReference>
<dbReference type="GO" id="GO:0001731">
    <property type="term" value="P:formation of translation preinitiation complex"/>
    <property type="evidence" value="ECO:0007669"/>
    <property type="project" value="InterPro"/>
</dbReference>
<dbReference type="InterPro" id="IPR036885">
    <property type="entry name" value="SWIB_MDM2_dom_sf"/>
</dbReference>
<dbReference type="SUPFAM" id="SSF88697">
    <property type="entry name" value="PUA domain-like"/>
    <property type="match status" value="1"/>
</dbReference>
<reference evidence="8" key="1">
    <citation type="journal article" date="2020" name="Fungal Divers.">
        <title>Resolving the Mortierellaceae phylogeny through synthesis of multi-gene phylogenetics and phylogenomics.</title>
        <authorList>
            <person name="Vandepol N."/>
            <person name="Liber J."/>
            <person name="Desiro A."/>
            <person name="Na H."/>
            <person name="Kennedy M."/>
            <person name="Barry K."/>
            <person name="Grigoriev I.V."/>
            <person name="Miller A.N."/>
            <person name="O'Donnell K."/>
            <person name="Stajich J.E."/>
            <person name="Bonito G."/>
        </authorList>
    </citation>
    <scope>NUCLEOTIDE SEQUENCE</scope>
    <source>
        <strain evidence="8">REB-010B</strain>
    </source>
</reference>
<dbReference type="InterPro" id="IPR057429">
    <property type="entry name" value="WH_eIF2D"/>
</dbReference>
<gene>
    <name evidence="8" type="ORF">BGZ99_009236</name>
</gene>
<dbReference type="Gene3D" id="1.10.245.10">
    <property type="entry name" value="SWIB/MDM2 domain"/>
    <property type="match status" value="1"/>
</dbReference>
<dbReference type="PROSITE" id="PS50890">
    <property type="entry name" value="PUA"/>
    <property type="match status" value="1"/>
</dbReference>
<comment type="caution">
    <text evidence="8">The sequence shown here is derived from an EMBL/GenBank/DDBJ whole genome shotgun (WGS) entry which is preliminary data.</text>
</comment>
<proteinExistence type="inferred from homology"/>
<dbReference type="GO" id="GO:0043657">
    <property type="term" value="C:host cell"/>
    <property type="evidence" value="ECO:0007669"/>
    <property type="project" value="UniProtKB-SubCell"/>
</dbReference>
<evidence type="ECO:0000256" key="2">
    <source>
        <dbReference type="ARBA" id="ARBA00004613"/>
    </source>
</evidence>
<evidence type="ECO:0008006" key="10">
    <source>
        <dbReference type="Google" id="ProtNLM"/>
    </source>
</evidence>
<dbReference type="SUPFAM" id="SSF55159">
    <property type="entry name" value="eIF1-like"/>
    <property type="match status" value="1"/>
</dbReference>
<feature type="domain" description="SUI1" evidence="6">
    <location>
        <begin position="530"/>
        <end position="598"/>
    </location>
</feature>
<dbReference type="AlphaFoldDB" id="A0A9P6RQT8"/>
<evidence type="ECO:0000256" key="3">
    <source>
        <dbReference type="ARBA" id="ARBA00010359"/>
    </source>
</evidence>
<dbReference type="Gene3D" id="3.10.400.20">
    <property type="match status" value="1"/>
</dbReference>
<comment type="subcellular location">
    <subcellularLocation>
        <location evidence="1">Host cell</location>
    </subcellularLocation>
    <subcellularLocation>
        <location evidence="2">Secreted</location>
    </subcellularLocation>
</comment>
<evidence type="ECO:0000259" key="6">
    <source>
        <dbReference type="PROSITE" id="PS50296"/>
    </source>
</evidence>
<protein>
    <recommendedName>
        <fullName evidence="10">Ligatin</fullName>
    </recommendedName>
</protein>
<dbReference type="InterPro" id="IPR039757">
    <property type="entry name" value="EIF2D"/>
</dbReference>
<dbReference type="SUPFAM" id="SSF81901">
    <property type="entry name" value="HCP-like"/>
    <property type="match status" value="1"/>
</dbReference>
<organism evidence="8 9">
    <name type="scientific">Dissophora globulifera</name>
    <dbReference type="NCBI Taxonomy" id="979702"/>
    <lineage>
        <taxon>Eukaryota</taxon>
        <taxon>Fungi</taxon>
        <taxon>Fungi incertae sedis</taxon>
        <taxon>Mucoromycota</taxon>
        <taxon>Mortierellomycotina</taxon>
        <taxon>Mortierellomycetes</taxon>
        <taxon>Mortierellales</taxon>
        <taxon>Mortierellaceae</taxon>
        <taxon>Dissophora</taxon>
    </lineage>
</organism>
<comment type="similarity">
    <text evidence="3">Belongs to the eIF2D family.</text>
</comment>
<dbReference type="InterPro" id="IPR045379">
    <property type="entry name" value="Crinkler_N"/>
</dbReference>
<evidence type="ECO:0000313" key="8">
    <source>
        <dbReference type="EMBL" id="KAG0326654.1"/>
    </source>
</evidence>
<dbReference type="PANTHER" id="PTHR12217">
    <property type="entry name" value="EUKARYOTIC TRANSLATION INITIATION FACTOR 2D"/>
    <property type="match status" value="1"/>
</dbReference>
<feature type="region of interest" description="Disordered" evidence="5">
    <location>
        <begin position="904"/>
        <end position="931"/>
    </location>
</feature>
<sequence>MFKKPVASLKTSSPLRSSDKRRLRDEILARFPALLQFDDANPATGSSIIVPNGLEFSKFISYAEEPGIFYTDAEGTPLWFRIGNSKDDAMIVPTVYMLWKYPTIIPALTTWGPVVDKLRNGADLMIPGIITAGDTEVPDLPEGALVAILARGNKYPLGVGTMATSGHSIAASRGGVPPRGKAVHMLHVHQDHLWTMGSQPDFPADWQEGPKTLLDDEYESSGDELEDKDDATEVAKALKDVAISDPKGKAPVRDEKPQDTDKEADPTAAGSQQEHQLESVELSTEEVDQYLQEALLQVLKFKITESEAKELLPLNVSTLYSSYILPNRAPGRAAEADIKKSSWKKLAKWLKAVEKQGLIKCKEIKGELFLQGVTWKHPQLDAFRGHKTVAQQAARQAKVEAKLSQANSDAKVLEVLEAYRPNSSSAGFFEAVGQSKDGYYSLQEVQSLLIEYIKEKQLSDPKNQRVVRLDGILAEALKKEGEPRDRVQKSESRDRLVNNMVPHYFVGYKGQQPHFVKGVLKPIHMLHDFRMGRFTTKVSGLERFLIDIDAFAREIQVLCAGSVSITPLVGASPKLNLREVAVQGRQARIVAEVLLEKGVPKNFMELVDKTGSKEKLFQTQGATKNASASTPRKISIMTNQLSLFCLVDGESTSNAFPISALATVTFGELKELIKIKKSVDFRDVDADTLSLWRVFIPVDPSTRHSSISLNSLDSKEELLPTDELSDVFTETPPKKMVHIIVQCSLPDGNQVRGARAMSQNRVEPFSRVEFSSHNSASQASRATLSRGNGWSDINNHEGITQPYPTLENGSQAASTNASLHDRGESGADTFSAAPPNTGEAPVGPPLSMSASIQAQTMQDQSRTVVSQDSELLTTADMAELQNRSPQAALQSHDGSNIYNYKEMVSDQGNEGPSPGTVSSEGGDDSQNYPEPLRSWMQAANDGNSNAGFKLGEIFESGQENVDQDASKAAEWYKKAGSLGNTNAQRKLGIMYKHGHGVPEDYTKAREWFKRAADQGDTYSEVELGFMEKNGQGGPRRTGRALEHWGKALGQGLVKGFRF</sequence>
<dbReference type="GO" id="GO:0003743">
    <property type="term" value="F:translation initiation factor activity"/>
    <property type="evidence" value="ECO:0007669"/>
    <property type="project" value="InterPro"/>
</dbReference>
<dbReference type="Pfam" id="PF20147">
    <property type="entry name" value="Crinkler"/>
    <property type="match status" value="1"/>
</dbReference>
<keyword evidence="9" id="KW-1185">Reference proteome</keyword>
<evidence type="ECO:0000256" key="4">
    <source>
        <dbReference type="ARBA" id="ARBA00022525"/>
    </source>
</evidence>
<dbReference type="EMBL" id="JAAAIP010000077">
    <property type="protein sequence ID" value="KAG0326654.1"/>
    <property type="molecule type" value="Genomic_DNA"/>
</dbReference>
<evidence type="ECO:0000256" key="1">
    <source>
        <dbReference type="ARBA" id="ARBA00004340"/>
    </source>
</evidence>
<feature type="compositionally biased region" description="Polar residues" evidence="5">
    <location>
        <begin position="769"/>
        <end position="793"/>
    </location>
</feature>
<feature type="domain" description="DM2" evidence="7">
    <location>
        <begin position="417"/>
        <end position="502"/>
    </location>
</feature>
<dbReference type="Proteomes" id="UP000738325">
    <property type="component" value="Unassembled WGS sequence"/>
</dbReference>
<dbReference type="GO" id="GO:0005576">
    <property type="term" value="C:extracellular region"/>
    <property type="evidence" value="ECO:0007669"/>
    <property type="project" value="UniProtKB-SubCell"/>
</dbReference>
<evidence type="ECO:0000259" key="7">
    <source>
        <dbReference type="PROSITE" id="PS51925"/>
    </source>
</evidence>
<dbReference type="Pfam" id="PF17832">
    <property type="entry name" value="Pre-PUA"/>
    <property type="match status" value="1"/>
</dbReference>
<dbReference type="PANTHER" id="PTHR12217:SF4">
    <property type="entry name" value="EUKARYOTIC TRANSLATION INITIATION FACTOR 2D"/>
    <property type="match status" value="1"/>
</dbReference>
<dbReference type="Pfam" id="PF25304">
    <property type="entry name" value="WHD_eIF2D"/>
    <property type="match status" value="1"/>
</dbReference>
<dbReference type="InterPro" id="IPR003121">
    <property type="entry name" value="SWIB_MDM2_domain"/>
</dbReference>
<dbReference type="Gene3D" id="3.30.780.10">
    <property type="entry name" value="SUI1-like domain"/>
    <property type="match status" value="1"/>
</dbReference>
<feature type="compositionally biased region" description="Polar residues" evidence="5">
    <location>
        <begin position="906"/>
        <end position="928"/>
    </location>
</feature>
<dbReference type="PROSITE" id="PS50296">
    <property type="entry name" value="SUI1"/>
    <property type="match status" value="1"/>
</dbReference>
<dbReference type="InterPro" id="IPR036877">
    <property type="entry name" value="SUI1_dom_sf"/>
</dbReference>
<dbReference type="InterPro" id="IPR039759">
    <property type="entry name" value="eIF2D_SUI1"/>
</dbReference>
<keyword evidence="4" id="KW-0964">Secreted</keyword>